<proteinExistence type="predicted"/>
<reference evidence="1" key="1">
    <citation type="submission" date="2024-07" db="EMBL/GenBank/DDBJ databases">
        <title>Halotolerant mesophilic bacterium Ornithinibacillus sp. 4-3, sp. nov., isolated from soil.</title>
        <authorList>
            <person name="Sidarenka A.V."/>
            <person name="Guliayeva D.E."/>
            <person name="Leanovich S.I."/>
            <person name="Hileuskaya K.S."/>
            <person name="Akhremchuk A.E."/>
            <person name="Sikolenko M.A."/>
            <person name="Valentovich L.N."/>
        </authorList>
    </citation>
    <scope>NUCLEOTIDE SEQUENCE</scope>
    <source>
        <strain evidence="1">4-3</strain>
    </source>
</reference>
<organism evidence="1">
    <name type="scientific">Ornithinibacillus sp. 4-3</name>
    <dbReference type="NCBI Taxonomy" id="3231488"/>
    <lineage>
        <taxon>Bacteria</taxon>
        <taxon>Bacillati</taxon>
        <taxon>Bacillota</taxon>
        <taxon>Bacilli</taxon>
        <taxon>Bacillales</taxon>
        <taxon>Bacillaceae</taxon>
        <taxon>Ornithinibacillus</taxon>
    </lineage>
</organism>
<dbReference type="InterPro" id="IPR009959">
    <property type="entry name" value="Cyclase_SnoaL-like"/>
</dbReference>
<dbReference type="AlphaFoldDB" id="A0AB39HR49"/>
<dbReference type="EMBL" id="CP162599">
    <property type="protein sequence ID" value="XDK34442.1"/>
    <property type="molecule type" value="Genomic_DNA"/>
</dbReference>
<dbReference type="PANTHER" id="PTHR38436">
    <property type="entry name" value="POLYKETIDE CYCLASE SNOAL-LIKE DOMAIN"/>
    <property type="match status" value="1"/>
</dbReference>
<sequence length="138" mass="15681">MNGKSIYKVWVKAWNEDINVLDEIVDENCIVHQARTDGKDSKSKQGLEAMKDVIISSTNFFDNIHMSLVVGPIEEDNYVSARWLFNGKYNGQMSGANAEKGKEVSFEGIDIFQIRNGKIVDYWVSSDVVDFMNQLGMY</sequence>
<gene>
    <name evidence="1" type="ORF">AB4Y30_08865</name>
</gene>
<evidence type="ECO:0000313" key="1">
    <source>
        <dbReference type="EMBL" id="XDK34442.1"/>
    </source>
</evidence>
<name>A0AB39HR49_9BACI</name>
<dbReference type="InterPro" id="IPR032710">
    <property type="entry name" value="NTF2-like_dom_sf"/>
</dbReference>
<dbReference type="SUPFAM" id="SSF54427">
    <property type="entry name" value="NTF2-like"/>
    <property type="match status" value="1"/>
</dbReference>
<dbReference type="PANTHER" id="PTHR38436:SF1">
    <property type="entry name" value="ESTER CYCLASE"/>
    <property type="match status" value="1"/>
</dbReference>
<dbReference type="GO" id="GO:0030638">
    <property type="term" value="P:polyketide metabolic process"/>
    <property type="evidence" value="ECO:0007669"/>
    <property type="project" value="InterPro"/>
</dbReference>
<dbReference type="Gene3D" id="3.10.450.50">
    <property type="match status" value="1"/>
</dbReference>
<dbReference type="RefSeq" id="WP_368655113.1">
    <property type="nucleotide sequence ID" value="NZ_CP162599.1"/>
</dbReference>
<dbReference type="Pfam" id="PF07366">
    <property type="entry name" value="SnoaL"/>
    <property type="match status" value="1"/>
</dbReference>
<protein>
    <submittedName>
        <fullName evidence="1">Ester cyclase</fullName>
    </submittedName>
</protein>
<accession>A0AB39HR49</accession>